<keyword evidence="3" id="KW-0418">Kinase</keyword>
<evidence type="ECO:0000256" key="4">
    <source>
        <dbReference type="ARBA" id="ARBA00022840"/>
    </source>
</evidence>
<dbReference type="Gene3D" id="1.10.510.10">
    <property type="entry name" value="Transferase(Phosphotransferase) domain 1"/>
    <property type="match status" value="1"/>
</dbReference>
<dbReference type="PhylomeDB" id="A0A0G4GQX7"/>
<evidence type="ECO:0000313" key="7">
    <source>
        <dbReference type="Proteomes" id="UP000041254"/>
    </source>
</evidence>
<dbReference type="Pfam" id="PF00069">
    <property type="entry name" value="Pkinase"/>
    <property type="match status" value="1"/>
</dbReference>
<dbReference type="InterPro" id="IPR008271">
    <property type="entry name" value="Ser/Thr_kinase_AS"/>
</dbReference>
<evidence type="ECO:0000259" key="5">
    <source>
        <dbReference type="PROSITE" id="PS50011"/>
    </source>
</evidence>
<sequence>MVKRKRGGEREVRCTLRRRPADSSAATEATLVDTGDSNAKSDKCGCDFAHDFVRDIVEGRNAKVYEAEQLSTGIIVAVKEAKPDGDSAAIARAGRKEVRIMQLLAGHKHVVRFVTSCTCKAKGAGGNGALMMELCTGTLDGFRFRQYPTGLPPEVLRRVLRQLVSAMAHLEDKGVWHCDLKPENILIKHQGGRLCTKLGDFGNSRDADETCRMTQTEMQTPSHRAPEVHLKAALAAAANGRKTNFPETIHNTAKTDMWSVATTAFKMLQDIFSVMGVPEEEEWSGIADVLSQIGMVLPDARGSSTVAIYRRLTAHVLLQHKASKAPLLAKANEKYLHQFIAFMARLVCPPASRMTAKDALNHFFPAKGDDD</sequence>
<dbReference type="GO" id="GO:0005776">
    <property type="term" value="C:autophagosome"/>
    <property type="evidence" value="ECO:0007669"/>
    <property type="project" value="TreeGrafter"/>
</dbReference>
<dbReference type="InterPro" id="IPR045269">
    <property type="entry name" value="Atg1-like"/>
</dbReference>
<dbReference type="PANTHER" id="PTHR24348">
    <property type="entry name" value="SERINE/THREONINE-PROTEIN KINASE UNC-51-RELATED"/>
    <property type="match status" value="1"/>
</dbReference>
<dbReference type="InterPro" id="IPR000719">
    <property type="entry name" value="Prot_kinase_dom"/>
</dbReference>
<dbReference type="GO" id="GO:0034727">
    <property type="term" value="P:piecemeal microautophagy of the nucleus"/>
    <property type="evidence" value="ECO:0007669"/>
    <property type="project" value="TreeGrafter"/>
</dbReference>
<dbReference type="GO" id="GO:0005829">
    <property type="term" value="C:cytosol"/>
    <property type="evidence" value="ECO:0007669"/>
    <property type="project" value="TreeGrafter"/>
</dbReference>
<dbReference type="STRING" id="1169540.A0A0G4GQX7"/>
<accession>A0A0G4GQX7</accession>
<reference evidence="6 7" key="1">
    <citation type="submission" date="2014-11" db="EMBL/GenBank/DDBJ databases">
        <authorList>
            <person name="Zhu J."/>
            <person name="Qi W."/>
            <person name="Song R."/>
        </authorList>
    </citation>
    <scope>NUCLEOTIDE SEQUENCE [LARGE SCALE GENOMIC DNA]</scope>
</reference>
<keyword evidence="2" id="KW-0547">Nucleotide-binding</keyword>
<dbReference type="GO" id="GO:0005524">
    <property type="term" value="F:ATP binding"/>
    <property type="evidence" value="ECO:0007669"/>
    <property type="project" value="UniProtKB-KW"/>
</dbReference>
<dbReference type="InParanoid" id="A0A0G4GQX7"/>
<dbReference type="GO" id="GO:0061709">
    <property type="term" value="P:reticulophagy"/>
    <property type="evidence" value="ECO:0007669"/>
    <property type="project" value="TreeGrafter"/>
</dbReference>
<dbReference type="PROSITE" id="PS50011">
    <property type="entry name" value="PROTEIN_KINASE_DOM"/>
    <property type="match status" value="1"/>
</dbReference>
<dbReference type="Proteomes" id="UP000041254">
    <property type="component" value="Unassembled WGS sequence"/>
</dbReference>
<keyword evidence="4" id="KW-0067">ATP-binding</keyword>
<feature type="domain" description="Protein kinase" evidence="5">
    <location>
        <begin position="50"/>
        <end position="365"/>
    </location>
</feature>
<dbReference type="EMBL" id="CDMY01000768">
    <property type="protein sequence ID" value="CEM32864.1"/>
    <property type="molecule type" value="Genomic_DNA"/>
</dbReference>
<evidence type="ECO:0000313" key="6">
    <source>
        <dbReference type="EMBL" id="CEM32864.1"/>
    </source>
</evidence>
<proteinExistence type="predicted"/>
<dbReference type="Gene3D" id="3.30.200.20">
    <property type="entry name" value="Phosphorylase Kinase, domain 1"/>
    <property type="match status" value="1"/>
</dbReference>
<dbReference type="OrthoDB" id="541276at2759"/>
<dbReference type="CDD" id="cd00180">
    <property type="entry name" value="PKc"/>
    <property type="match status" value="1"/>
</dbReference>
<gene>
    <name evidence="6" type="ORF">Vbra_10218</name>
</gene>
<dbReference type="VEuPathDB" id="CryptoDB:Vbra_10218"/>
<dbReference type="GO" id="GO:0034045">
    <property type="term" value="C:phagophore assembly site membrane"/>
    <property type="evidence" value="ECO:0007669"/>
    <property type="project" value="TreeGrafter"/>
</dbReference>
<protein>
    <recommendedName>
        <fullName evidence="5">Protein kinase domain-containing protein</fullName>
    </recommendedName>
</protein>
<dbReference type="PROSITE" id="PS00108">
    <property type="entry name" value="PROTEIN_KINASE_ST"/>
    <property type="match status" value="1"/>
</dbReference>
<dbReference type="InterPro" id="IPR011009">
    <property type="entry name" value="Kinase-like_dom_sf"/>
</dbReference>
<evidence type="ECO:0000256" key="3">
    <source>
        <dbReference type="ARBA" id="ARBA00022777"/>
    </source>
</evidence>
<dbReference type="AlphaFoldDB" id="A0A0G4GQX7"/>
<dbReference type="SUPFAM" id="SSF56112">
    <property type="entry name" value="Protein kinase-like (PK-like)"/>
    <property type="match status" value="1"/>
</dbReference>
<evidence type="ECO:0000256" key="1">
    <source>
        <dbReference type="ARBA" id="ARBA00022679"/>
    </source>
</evidence>
<dbReference type="GO" id="GO:0000422">
    <property type="term" value="P:autophagy of mitochondrion"/>
    <property type="evidence" value="ECO:0007669"/>
    <property type="project" value="TreeGrafter"/>
</dbReference>
<keyword evidence="1" id="KW-0808">Transferase</keyword>
<keyword evidence="7" id="KW-1185">Reference proteome</keyword>
<dbReference type="GO" id="GO:0010506">
    <property type="term" value="P:regulation of autophagy"/>
    <property type="evidence" value="ECO:0007669"/>
    <property type="project" value="InterPro"/>
</dbReference>
<organism evidence="6 7">
    <name type="scientific">Vitrella brassicaformis (strain CCMP3155)</name>
    <dbReference type="NCBI Taxonomy" id="1169540"/>
    <lineage>
        <taxon>Eukaryota</taxon>
        <taxon>Sar</taxon>
        <taxon>Alveolata</taxon>
        <taxon>Colpodellida</taxon>
        <taxon>Vitrellaceae</taxon>
        <taxon>Vitrella</taxon>
    </lineage>
</organism>
<dbReference type="GO" id="GO:0000045">
    <property type="term" value="P:autophagosome assembly"/>
    <property type="evidence" value="ECO:0007669"/>
    <property type="project" value="TreeGrafter"/>
</dbReference>
<evidence type="ECO:0000256" key="2">
    <source>
        <dbReference type="ARBA" id="ARBA00022741"/>
    </source>
</evidence>
<dbReference type="GO" id="GO:0004674">
    <property type="term" value="F:protein serine/threonine kinase activity"/>
    <property type="evidence" value="ECO:0007669"/>
    <property type="project" value="InterPro"/>
</dbReference>
<dbReference type="PANTHER" id="PTHR24348:SF22">
    <property type="entry name" value="NON-SPECIFIC SERINE_THREONINE PROTEIN KINASE"/>
    <property type="match status" value="1"/>
</dbReference>
<dbReference type="GO" id="GO:0042594">
    <property type="term" value="P:response to starvation"/>
    <property type="evidence" value="ECO:0007669"/>
    <property type="project" value="TreeGrafter"/>
</dbReference>
<dbReference type="SMART" id="SM00220">
    <property type="entry name" value="S_TKc"/>
    <property type="match status" value="1"/>
</dbReference>
<name>A0A0G4GQX7_VITBC</name>